<dbReference type="AlphaFoldDB" id="A0A1J0KRM7"/>
<dbReference type="InterPro" id="IPR004881">
    <property type="entry name" value="Ribosome_biogen_GTPase_RsgA"/>
</dbReference>
<dbReference type="InterPro" id="IPR012340">
    <property type="entry name" value="NA-bd_OB-fold"/>
</dbReference>
<comment type="caution">
    <text evidence="3">Lacks conserved residue(s) required for the propagation of feature annotation.</text>
</comment>
<feature type="binding site" evidence="3">
    <location>
        <position position="264"/>
    </location>
    <ligand>
        <name>Zn(2+)</name>
        <dbReference type="ChEBI" id="CHEBI:29105"/>
    </ligand>
</feature>
<dbReference type="GO" id="GO:0042274">
    <property type="term" value="P:ribosomal small subunit biogenesis"/>
    <property type="evidence" value="ECO:0007669"/>
    <property type="project" value="UniProtKB-UniRule"/>
</dbReference>
<comment type="subunit">
    <text evidence="3">Monomer. Associates with 30S ribosomal subunit, binds 16S rRNA.</text>
</comment>
<comment type="similarity">
    <text evidence="3">Belongs to the TRAFAC class YlqF/YawG GTPase family. RsgA subfamily.</text>
</comment>
<keyword evidence="3" id="KW-0690">Ribosome biogenesis</keyword>
<dbReference type="SUPFAM" id="SSF52540">
    <property type="entry name" value="P-loop containing nucleoside triphosphate hydrolases"/>
    <property type="match status" value="1"/>
</dbReference>
<comment type="cofactor">
    <cofactor evidence="3">
        <name>Zn(2+)</name>
        <dbReference type="ChEBI" id="CHEBI:29105"/>
    </cofactor>
    <text evidence="3">Binds 1 zinc ion per subunit.</text>
</comment>
<comment type="subcellular location">
    <subcellularLocation>
        <location evidence="3">Cytoplasm</location>
    </subcellularLocation>
</comment>
<keyword evidence="3" id="KW-0862">Zinc</keyword>
<keyword evidence="1 3" id="KW-0547">Nucleotide-binding</keyword>
<dbReference type="Gene3D" id="1.10.40.50">
    <property type="entry name" value="Probable gtpase engc, domain 3"/>
    <property type="match status" value="1"/>
</dbReference>
<evidence type="ECO:0000256" key="2">
    <source>
        <dbReference type="ARBA" id="ARBA00023134"/>
    </source>
</evidence>
<keyword evidence="3" id="KW-0378">Hydrolase</keyword>
<evidence type="ECO:0000313" key="7">
    <source>
        <dbReference type="Proteomes" id="UP000182521"/>
    </source>
</evidence>
<dbReference type="NCBIfam" id="TIGR00157">
    <property type="entry name" value="ribosome small subunit-dependent GTPase A"/>
    <property type="match status" value="1"/>
</dbReference>
<keyword evidence="7" id="KW-1185">Reference proteome</keyword>
<organism evidence="6 7">
    <name type="scientific">Francisella frigiditurris</name>
    <dbReference type="NCBI Taxonomy" id="1542390"/>
    <lineage>
        <taxon>Bacteria</taxon>
        <taxon>Pseudomonadati</taxon>
        <taxon>Pseudomonadota</taxon>
        <taxon>Gammaproteobacteria</taxon>
        <taxon>Thiotrichales</taxon>
        <taxon>Francisellaceae</taxon>
        <taxon>Francisella</taxon>
    </lineage>
</organism>
<dbReference type="GO" id="GO:0005737">
    <property type="term" value="C:cytoplasm"/>
    <property type="evidence" value="ECO:0007669"/>
    <property type="project" value="UniProtKB-SubCell"/>
</dbReference>
<dbReference type="EC" id="3.6.1.-" evidence="3"/>
<dbReference type="Gene3D" id="3.40.50.300">
    <property type="entry name" value="P-loop containing nucleotide triphosphate hydrolases"/>
    <property type="match status" value="1"/>
</dbReference>
<feature type="binding site" evidence="3">
    <location>
        <position position="257"/>
    </location>
    <ligand>
        <name>Zn(2+)</name>
        <dbReference type="ChEBI" id="CHEBI:29105"/>
    </ligand>
</feature>
<dbReference type="SUPFAM" id="SSF50249">
    <property type="entry name" value="Nucleic acid-binding proteins"/>
    <property type="match status" value="1"/>
</dbReference>
<comment type="function">
    <text evidence="3">One of several proteins that assist in the late maturation steps of the functional core of the 30S ribosomal subunit. Helps release RbfA from mature subunits. May play a role in the assembly of ribosomal proteins into the subunit. Circularly permuted GTPase that catalyzes slow GTP hydrolysis, GTPase activity is stimulated by the 30S ribosomal subunit.</text>
</comment>
<gene>
    <name evidence="3 6" type="primary">rsgA</name>
    <name evidence="6" type="ORF">KX01_1727</name>
</gene>
<evidence type="ECO:0000313" key="6">
    <source>
        <dbReference type="EMBL" id="APC96367.1"/>
    </source>
</evidence>
<dbReference type="InterPro" id="IPR030378">
    <property type="entry name" value="G_CP_dom"/>
</dbReference>
<dbReference type="RefSeq" id="WP_071664583.1">
    <property type="nucleotide sequence ID" value="NZ_CP009654.1"/>
</dbReference>
<protein>
    <recommendedName>
        <fullName evidence="3">Small ribosomal subunit biogenesis GTPase RsgA</fullName>
        <ecNumber evidence="3">3.6.1.-</ecNumber>
    </recommendedName>
</protein>
<feature type="domain" description="CP-type G" evidence="5">
    <location>
        <begin position="63"/>
        <end position="233"/>
    </location>
</feature>
<dbReference type="GO" id="GO:0019843">
    <property type="term" value="F:rRNA binding"/>
    <property type="evidence" value="ECO:0007669"/>
    <property type="project" value="UniProtKB-KW"/>
</dbReference>
<dbReference type="PROSITE" id="PS51721">
    <property type="entry name" value="G_CP"/>
    <property type="match status" value="1"/>
</dbReference>
<evidence type="ECO:0000256" key="3">
    <source>
        <dbReference type="HAMAP-Rule" id="MF_01820"/>
    </source>
</evidence>
<keyword evidence="3" id="KW-0699">rRNA-binding</keyword>
<feature type="binding site" evidence="3">
    <location>
        <begin position="120"/>
        <end position="123"/>
    </location>
    <ligand>
        <name>GTP</name>
        <dbReference type="ChEBI" id="CHEBI:37565"/>
    </ligand>
</feature>
<dbReference type="InterPro" id="IPR027417">
    <property type="entry name" value="P-loop_NTPase"/>
</dbReference>
<evidence type="ECO:0000259" key="4">
    <source>
        <dbReference type="PROSITE" id="PS50936"/>
    </source>
</evidence>
<dbReference type="PANTHER" id="PTHR32120">
    <property type="entry name" value="SMALL RIBOSOMAL SUBUNIT BIOGENESIS GTPASE RSGA"/>
    <property type="match status" value="1"/>
</dbReference>
<dbReference type="PROSITE" id="PS50936">
    <property type="entry name" value="ENGC_GTPASE"/>
    <property type="match status" value="1"/>
</dbReference>
<dbReference type="CDD" id="cd01854">
    <property type="entry name" value="YjeQ_EngC"/>
    <property type="match status" value="1"/>
</dbReference>
<dbReference type="InterPro" id="IPR010914">
    <property type="entry name" value="RsgA_GTPase_dom"/>
</dbReference>
<reference evidence="7" key="1">
    <citation type="submission" date="2014-10" db="EMBL/GenBank/DDBJ databases">
        <authorList>
            <person name="Kuske C.R."/>
            <person name="Challacombe J.F."/>
            <person name="Daligault H.E."/>
            <person name="Davenport K.W."/>
            <person name="Johnson S.L."/>
            <person name="Siddaramappa S."/>
            <person name="Petersen J.M."/>
        </authorList>
    </citation>
    <scope>NUCLEOTIDE SEQUENCE [LARGE SCALE GENOMIC DNA]</scope>
    <source>
        <strain evidence="7">CA97-1460</strain>
    </source>
</reference>
<keyword evidence="3" id="KW-0963">Cytoplasm</keyword>
<dbReference type="HAMAP" id="MF_01820">
    <property type="entry name" value="GTPase_RsgA"/>
    <property type="match status" value="1"/>
</dbReference>
<keyword evidence="2 3" id="KW-0342">GTP-binding</keyword>
<accession>A0A1J0KRM7</accession>
<evidence type="ECO:0000256" key="1">
    <source>
        <dbReference type="ARBA" id="ARBA00022741"/>
    </source>
</evidence>
<dbReference type="EMBL" id="CP009654">
    <property type="protein sequence ID" value="APC96367.1"/>
    <property type="molecule type" value="Genomic_DNA"/>
</dbReference>
<dbReference type="Proteomes" id="UP000182521">
    <property type="component" value="Chromosome"/>
</dbReference>
<dbReference type="STRING" id="1542390.KX01_1727"/>
<dbReference type="GO" id="GO:0005525">
    <property type="term" value="F:GTP binding"/>
    <property type="evidence" value="ECO:0007669"/>
    <property type="project" value="UniProtKB-UniRule"/>
</dbReference>
<sequence>MLKKQGKIITNFGERISVKLDNGEMVDCSMRSQFKGDLTVGDNVEIDFIENTTPVISKLLPRKNLISRPNQYQRKNKNIAANVDQAIILITHNPAPIEHYIDRYLAALHKADIDPIIVVNKIDEQGSEDKLKMDSLTDIYKNIGYPIYYISALLKTNISSFVENALENKTSIFLGQSGVGKSETLNAVIGRNIAETNEVSNSNKKGKHTTTCSTLYEIDGNTNIIDSPGIREFGLWNITKDDLFDGFLEFKKLKGMCKFRNCPHEGNSLGCEIVRKVKEGDISPLRYRNYHRILKEIN</sequence>
<keyword evidence="3" id="KW-0694">RNA-binding</keyword>
<feature type="domain" description="EngC GTPase" evidence="4">
    <location>
        <begin position="81"/>
        <end position="231"/>
    </location>
</feature>
<dbReference type="Pfam" id="PF03193">
    <property type="entry name" value="RsgA_GTPase"/>
    <property type="match status" value="1"/>
</dbReference>
<evidence type="ECO:0000259" key="5">
    <source>
        <dbReference type="PROSITE" id="PS51721"/>
    </source>
</evidence>
<dbReference type="Gene3D" id="2.40.50.140">
    <property type="entry name" value="Nucleic acid-binding proteins"/>
    <property type="match status" value="1"/>
</dbReference>
<feature type="binding site" evidence="3">
    <location>
        <position position="271"/>
    </location>
    <ligand>
        <name>Zn(2+)</name>
        <dbReference type="ChEBI" id="CHEBI:29105"/>
    </ligand>
</feature>
<dbReference type="GO" id="GO:0003924">
    <property type="term" value="F:GTPase activity"/>
    <property type="evidence" value="ECO:0007669"/>
    <property type="project" value="UniProtKB-UniRule"/>
</dbReference>
<dbReference type="PANTHER" id="PTHR32120:SF11">
    <property type="entry name" value="SMALL RIBOSOMAL SUBUNIT BIOGENESIS GTPASE RSGA 1, MITOCHONDRIAL-RELATED"/>
    <property type="match status" value="1"/>
</dbReference>
<dbReference type="GO" id="GO:0046872">
    <property type="term" value="F:metal ion binding"/>
    <property type="evidence" value="ECO:0007669"/>
    <property type="project" value="UniProtKB-KW"/>
</dbReference>
<proteinExistence type="inferred from homology"/>
<name>A0A1J0KRM7_9GAMM</name>
<keyword evidence="3" id="KW-0479">Metal-binding</keyword>
<dbReference type="KEGG" id="frc:KX01_1727"/>
<dbReference type="OrthoDB" id="9809485at2"/>
<feature type="binding site" evidence="3">
    <location>
        <position position="262"/>
    </location>
    <ligand>
        <name>Zn(2+)</name>
        <dbReference type="ChEBI" id="CHEBI:29105"/>
    </ligand>
</feature>